<evidence type="ECO:0000313" key="2">
    <source>
        <dbReference type="EMBL" id="MBD1371651.1"/>
    </source>
</evidence>
<proteinExistence type="predicted"/>
<keyword evidence="3" id="KW-1185">Reference proteome</keyword>
<dbReference type="EMBL" id="JACXAH010000005">
    <property type="protein sequence ID" value="MBD1371651.1"/>
    <property type="molecule type" value="Genomic_DNA"/>
</dbReference>
<feature type="transmembrane region" description="Helical" evidence="1">
    <location>
        <begin position="97"/>
        <end position="113"/>
    </location>
</feature>
<keyword evidence="1" id="KW-1133">Transmembrane helix</keyword>
<reference evidence="2" key="1">
    <citation type="submission" date="2020-09" db="EMBL/GenBank/DDBJ databases">
        <title>A novel bacterium of genus Hazenella, isolated from South China Sea.</title>
        <authorList>
            <person name="Huang H."/>
            <person name="Mo K."/>
            <person name="Hu Y."/>
        </authorList>
    </citation>
    <scope>NUCLEOTIDE SEQUENCE</scope>
    <source>
        <strain evidence="2">IB182357</strain>
    </source>
</reference>
<evidence type="ECO:0000256" key="1">
    <source>
        <dbReference type="SAM" id="Phobius"/>
    </source>
</evidence>
<dbReference type="RefSeq" id="WP_191141657.1">
    <property type="nucleotide sequence ID" value="NZ_JACXAH010000005.1"/>
</dbReference>
<keyword evidence="1" id="KW-0812">Transmembrane</keyword>
<name>A0A926N661_9BACL</name>
<evidence type="ECO:0000313" key="3">
    <source>
        <dbReference type="Proteomes" id="UP000661691"/>
    </source>
</evidence>
<accession>A0A926N661</accession>
<feature type="transmembrane region" description="Helical" evidence="1">
    <location>
        <begin position="76"/>
        <end position="91"/>
    </location>
</feature>
<organism evidence="2 3">
    <name type="scientific">Polycladospora coralii</name>
    <dbReference type="NCBI Taxonomy" id="2771432"/>
    <lineage>
        <taxon>Bacteria</taxon>
        <taxon>Bacillati</taxon>
        <taxon>Bacillota</taxon>
        <taxon>Bacilli</taxon>
        <taxon>Bacillales</taxon>
        <taxon>Thermoactinomycetaceae</taxon>
        <taxon>Polycladospora</taxon>
    </lineage>
</organism>
<sequence length="131" mass="15474">MKDFIFLPISILFIFLFEIFFKGSLAGDLFWAWLDFENALAYLFIATSIAILVTRIRLNASLSIENPIKRKKLQRLLWVCIYFMVILYTLYAYVLHAILFIVIFSVIQGITWIKKHKKSRSFTVMNDKQSH</sequence>
<feature type="transmembrane region" description="Helical" evidence="1">
    <location>
        <begin position="12"/>
        <end position="33"/>
    </location>
</feature>
<feature type="transmembrane region" description="Helical" evidence="1">
    <location>
        <begin position="39"/>
        <end position="56"/>
    </location>
</feature>
<comment type="caution">
    <text evidence="2">The sequence shown here is derived from an EMBL/GenBank/DDBJ whole genome shotgun (WGS) entry which is preliminary data.</text>
</comment>
<dbReference type="Proteomes" id="UP000661691">
    <property type="component" value="Unassembled WGS sequence"/>
</dbReference>
<protein>
    <submittedName>
        <fullName evidence="2">Uncharacterized protein</fullName>
    </submittedName>
</protein>
<gene>
    <name evidence="2" type="ORF">IC620_04675</name>
</gene>
<dbReference type="AlphaFoldDB" id="A0A926N661"/>
<keyword evidence="1" id="KW-0472">Membrane</keyword>